<dbReference type="VEuPathDB" id="FungiDB:PHYBLDRAFT_173296"/>
<gene>
    <name evidence="1" type="ORF">PHYBLDRAFT_173296</name>
</gene>
<accession>A0A163D2Q5</accession>
<dbReference type="EMBL" id="KV440995">
    <property type="protein sequence ID" value="OAD68290.1"/>
    <property type="molecule type" value="Genomic_DNA"/>
</dbReference>
<dbReference type="GeneID" id="28997899"/>
<sequence>MSLSYCLCALFESTIMLDTTPSLYLQSRPGLHLLQNLFFELAKWQKCGYCTQAEVVLQLDLPPHMIDALVSLAMNLTDHLLCNTLMQQFLTIGYFRIPAKELAFKGCVLLGLSTNLALDIRSGVRGILAIADTSEGRFKIFGVENTSEVIITIREFGYNIRMFLV</sequence>
<dbReference type="Proteomes" id="UP000077315">
    <property type="component" value="Unassembled WGS sequence"/>
</dbReference>
<proteinExistence type="predicted"/>
<keyword evidence="2" id="KW-1185">Reference proteome</keyword>
<dbReference type="InParanoid" id="A0A163D2Q5"/>
<evidence type="ECO:0000313" key="2">
    <source>
        <dbReference type="Proteomes" id="UP000077315"/>
    </source>
</evidence>
<dbReference type="AlphaFoldDB" id="A0A163D2Q5"/>
<reference evidence="2" key="1">
    <citation type="submission" date="2015-06" db="EMBL/GenBank/DDBJ databases">
        <title>Expansion of signal transduction pathways in fungi by whole-genome duplication.</title>
        <authorList>
            <consortium name="DOE Joint Genome Institute"/>
            <person name="Corrochano L.M."/>
            <person name="Kuo A."/>
            <person name="Marcet-Houben M."/>
            <person name="Polaino S."/>
            <person name="Salamov A."/>
            <person name="Villalobos J.M."/>
            <person name="Alvarez M.I."/>
            <person name="Avalos J."/>
            <person name="Benito E.P."/>
            <person name="Benoit I."/>
            <person name="Burger G."/>
            <person name="Camino L.P."/>
            <person name="Canovas D."/>
            <person name="Cerda-Olmedo E."/>
            <person name="Cheng J.-F."/>
            <person name="Dominguez A."/>
            <person name="Elias M."/>
            <person name="Eslava A.P."/>
            <person name="Glaser F."/>
            <person name="Grimwood J."/>
            <person name="Gutierrez G."/>
            <person name="Heitman J."/>
            <person name="Henrissat B."/>
            <person name="Iturriaga E.A."/>
            <person name="Lang B.F."/>
            <person name="Lavin J.L."/>
            <person name="Lee S."/>
            <person name="Li W."/>
            <person name="Lindquist E."/>
            <person name="Lopez-Garcia S."/>
            <person name="Luque E.M."/>
            <person name="Marcos A.T."/>
            <person name="Martin J."/>
            <person name="McCluskey K."/>
            <person name="Medina H.R."/>
            <person name="Miralles-Duran A."/>
            <person name="Miyazaki A."/>
            <person name="Munoz-Torres E."/>
            <person name="Oguiza J.A."/>
            <person name="Ohm R."/>
            <person name="Olmedo M."/>
            <person name="Orejas M."/>
            <person name="Ortiz-Castellanos L."/>
            <person name="Pisabarro A.G."/>
            <person name="Rodriguez-Romero J."/>
            <person name="Ruiz-Herrera J."/>
            <person name="Ruiz-Vazquez R."/>
            <person name="Sanz C."/>
            <person name="Schackwitz W."/>
            <person name="Schmutz J."/>
            <person name="Shahriari M."/>
            <person name="Shelest E."/>
            <person name="Silva-Franco F."/>
            <person name="Soanes D."/>
            <person name="Syed K."/>
            <person name="Tagua V.G."/>
            <person name="Talbot N.J."/>
            <person name="Thon M."/>
            <person name="De vries R.P."/>
            <person name="Wiebenga A."/>
            <person name="Yadav J.S."/>
            <person name="Braun E.L."/>
            <person name="Baker S."/>
            <person name="Garre V."/>
            <person name="Horwitz B."/>
            <person name="Torres-Martinez S."/>
            <person name="Idnurm A."/>
            <person name="Herrera-Estrella A."/>
            <person name="Gabaldon T."/>
            <person name="Grigoriev I.V."/>
        </authorList>
    </citation>
    <scope>NUCLEOTIDE SEQUENCE [LARGE SCALE GENOMIC DNA]</scope>
    <source>
        <strain evidence="2">NRRL 1555(-)</strain>
    </source>
</reference>
<organism evidence="1 2">
    <name type="scientific">Phycomyces blakesleeanus (strain ATCC 8743b / DSM 1359 / FGSC 10004 / NBRC 33097 / NRRL 1555)</name>
    <dbReference type="NCBI Taxonomy" id="763407"/>
    <lineage>
        <taxon>Eukaryota</taxon>
        <taxon>Fungi</taxon>
        <taxon>Fungi incertae sedis</taxon>
        <taxon>Mucoromycota</taxon>
        <taxon>Mucoromycotina</taxon>
        <taxon>Mucoromycetes</taxon>
        <taxon>Mucorales</taxon>
        <taxon>Phycomycetaceae</taxon>
        <taxon>Phycomyces</taxon>
    </lineage>
</organism>
<protein>
    <submittedName>
        <fullName evidence="1">Uncharacterized protein</fullName>
    </submittedName>
</protein>
<dbReference type="RefSeq" id="XP_018286330.1">
    <property type="nucleotide sequence ID" value="XM_018436993.1"/>
</dbReference>
<evidence type="ECO:0000313" key="1">
    <source>
        <dbReference type="EMBL" id="OAD68290.1"/>
    </source>
</evidence>
<name>A0A163D2Q5_PHYB8</name>